<evidence type="ECO:0000259" key="5">
    <source>
        <dbReference type="Pfam" id="PF00155"/>
    </source>
</evidence>
<dbReference type="InterPro" id="IPR001917">
    <property type="entry name" value="Aminotrans_II_pyridoxalP_BS"/>
</dbReference>
<evidence type="ECO:0000256" key="2">
    <source>
        <dbReference type="ARBA" id="ARBA00022576"/>
    </source>
</evidence>
<dbReference type="InterPro" id="IPR015422">
    <property type="entry name" value="PyrdxlP-dep_Trfase_small"/>
</dbReference>
<dbReference type="PANTHER" id="PTHR42885">
    <property type="entry name" value="HISTIDINOL-PHOSPHATE AMINOTRANSFERASE-RELATED"/>
    <property type="match status" value="1"/>
</dbReference>
<dbReference type="PANTHER" id="PTHR42885:SF2">
    <property type="entry name" value="HISTIDINOL-PHOSPHATE AMINOTRANSFERASE"/>
    <property type="match status" value="1"/>
</dbReference>
<keyword evidence="2" id="KW-0032">Aminotransferase</keyword>
<dbReference type="PROSITE" id="PS00599">
    <property type="entry name" value="AA_TRANSFER_CLASS_2"/>
    <property type="match status" value="1"/>
</dbReference>
<sequence length="324" mass="34834">SPIATDWAAGIVAPMARTLNEYPGASYAPLRVAAASYLGVDPDNIVPGAGIDELILLIAKTFLGPGARAAAVVPTYPLYEIASLHCGGEFIGVPYDTGLTFPSEEMSRVSETAEVVWLCVPNNPTGERVPDEAISDILRRAKGIVVIDAAYAEFAGDTWARWVERYSNLFVLHTMSKAFGLAGLRVGFAMGRPELIDAIDAVRPPGSIASISAEIAEVALREPQRMHRAVQRIVEEREHLGASLHGLGFTVMSSRTNFILCHVGPHARDLAARVLAEGLVVRTYEAGHMLGEFLRFTVRSPGDNRRLVDTMLAHLPNSIAGATP</sequence>
<dbReference type="Gene3D" id="3.40.640.10">
    <property type="entry name" value="Type I PLP-dependent aspartate aminotransferase-like (Major domain)"/>
    <property type="match status" value="1"/>
</dbReference>
<dbReference type="AlphaFoldDB" id="A0A3B0T8Y1"/>
<dbReference type="EC" id="4.1.1.81" evidence="6"/>
<dbReference type="GO" id="GO:0008483">
    <property type="term" value="F:transaminase activity"/>
    <property type="evidence" value="ECO:0007669"/>
    <property type="project" value="UniProtKB-KW"/>
</dbReference>
<accession>A0A3B0T8Y1</accession>
<dbReference type="InterPro" id="IPR015424">
    <property type="entry name" value="PyrdxlP-dep_Trfase"/>
</dbReference>
<evidence type="ECO:0000256" key="3">
    <source>
        <dbReference type="ARBA" id="ARBA00022679"/>
    </source>
</evidence>
<reference evidence="6" key="1">
    <citation type="submission" date="2018-06" db="EMBL/GenBank/DDBJ databases">
        <authorList>
            <person name="Zhirakovskaya E."/>
        </authorList>
    </citation>
    <scope>NUCLEOTIDE SEQUENCE</scope>
</reference>
<evidence type="ECO:0000313" key="6">
    <source>
        <dbReference type="EMBL" id="VAW08579.1"/>
    </source>
</evidence>
<organism evidence="6">
    <name type="scientific">hydrothermal vent metagenome</name>
    <dbReference type="NCBI Taxonomy" id="652676"/>
    <lineage>
        <taxon>unclassified sequences</taxon>
        <taxon>metagenomes</taxon>
        <taxon>ecological metagenomes</taxon>
    </lineage>
</organism>
<dbReference type="InterPro" id="IPR015421">
    <property type="entry name" value="PyrdxlP-dep_Trfase_major"/>
</dbReference>
<keyword evidence="4" id="KW-0663">Pyridoxal phosphate</keyword>
<evidence type="ECO:0000256" key="1">
    <source>
        <dbReference type="ARBA" id="ARBA00001933"/>
    </source>
</evidence>
<dbReference type="Pfam" id="PF00155">
    <property type="entry name" value="Aminotran_1_2"/>
    <property type="match status" value="1"/>
</dbReference>
<comment type="cofactor">
    <cofactor evidence="1">
        <name>pyridoxal 5'-phosphate</name>
        <dbReference type="ChEBI" id="CHEBI:597326"/>
    </cofactor>
</comment>
<feature type="non-terminal residue" evidence="6">
    <location>
        <position position="1"/>
    </location>
</feature>
<keyword evidence="3" id="KW-0808">Transferase</keyword>
<dbReference type="InterPro" id="IPR004839">
    <property type="entry name" value="Aminotransferase_I/II_large"/>
</dbReference>
<dbReference type="EMBL" id="UOEI01000612">
    <property type="protein sequence ID" value="VAW08579.1"/>
    <property type="molecule type" value="Genomic_DNA"/>
</dbReference>
<name>A0A3B0T8Y1_9ZZZZ</name>
<keyword evidence="6" id="KW-0456">Lyase</keyword>
<dbReference type="GO" id="GO:0048472">
    <property type="term" value="F:threonine-phosphate decarboxylase activity"/>
    <property type="evidence" value="ECO:0007669"/>
    <property type="project" value="UniProtKB-EC"/>
</dbReference>
<evidence type="ECO:0000256" key="4">
    <source>
        <dbReference type="ARBA" id="ARBA00022898"/>
    </source>
</evidence>
<proteinExistence type="predicted"/>
<dbReference type="Gene3D" id="3.90.1150.10">
    <property type="entry name" value="Aspartate Aminotransferase, domain 1"/>
    <property type="match status" value="1"/>
</dbReference>
<dbReference type="SUPFAM" id="SSF53383">
    <property type="entry name" value="PLP-dependent transferases"/>
    <property type="match status" value="1"/>
</dbReference>
<gene>
    <name evidence="6" type="ORF">MNBD_ACTINO01-585</name>
</gene>
<feature type="domain" description="Aminotransferase class I/classII large" evidence="5">
    <location>
        <begin position="15"/>
        <end position="309"/>
    </location>
</feature>
<protein>
    <submittedName>
        <fullName evidence="6">L-threonine 3-O-phosphate decarboxylase</fullName>
        <ecNumber evidence="6">4.1.1.81</ecNumber>
    </submittedName>
</protein>
<dbReference type="GO" id="GO:0030170">
    <property type="term" value="F:pyridoxal phosphate binding"/>
    <property type="evidence" value="ECO:0007669"/>
    <property type="project" value="InterPro"/>
</dbReference>
<dbReference type="CDD" id="cd00609">
    <property type="entry name" value="AAT_like"/>
    <property type="match status" value="1"/>
</dbReference>